<dbReference type="AlphaFoldDB" id="A0A229UI21"/>
<dbReference type="PROSITE" id="PS50043">
    <property type="entry name" value="HTH_LUXR_2"/>
    <property type="match status" value="1"/>
</dbReference>
<name>A0A229UI21_9BACL</name>
<dbReference type="RefSeq" id="WP_094018582.1">
    <property type="nucleotide sequence ID" value="NZ_NMQW01000062.1"/>
</dbReference>
<dbReference type="SUPFAM" id="SSF46894">
    <property type="entry name" value="C-terminal effector domain of the bipartite response regulators"/>
    <property type="match status" value="1"/>
</dbReference>
<keyword evidence="1" id="KW-0805">Transcription regulation</keyword>
<dbReference type="CDD" id="cd06170">
    <property type="entry name" value="LuxR_C_like"/>
    <property type="match status" value="1"/>
</dbReference>
<evidence type="ECO:0000256" key="3">
    <source>
        <dbReference type="ARBA" id="ARBA00023163"/>
    </source>
</evidence>
<reference evidence="5 6" key="1">
    <citation type="submission" date="2017-07" db="EMBL/GenBank/DDBJ databases">
        <title>Genome sequencing and assembly of Paenibacillus rigui.</title>
        <authorList>
            <person name="Mayilraj S."/>
        </authorList>
    </citation>
    <scope>NUCLEOTIDE SEQUENCE [LARGE SCALE GENOMIC DNA]</scope>
    <source>
        <strain evidence="5 6">JCM 16352</strain>
    </source>
</reference>
<dbReference type="GO" id="GO:0003677">
    <property type="term" value="F:DNA binding"/>
    <property type="evidence" value="ECO:0007669"/>
    <property type="project" value="UniProtKB-KW"/>
</dbReference>
<accession>A0A229UI21</accession>
<evidence type="ECO:0000256" key="1">
    <source>
        <dbReference type="ARBA" id="ARBA00023015"/>
    </source>
</evidence>
<dbReference type="InterPro" id="IPR016032">
    <property type="entry name" value="Sig_transdc_resp-reg_C-effctor"/>
</dbReference>
<dbReference type="Pfam" id="PF00196">
    <property type="entry name" value="GerE"/>
    <property type="match status" value="1"/>
</dbReference>
<comment type="caution">
    <text evidence="5">The sequence shown here is derived from an EMBL/GenBank/DDBJ whole genome shotgun (WGS) entry which is preliminary data.</text>
</comment>
<keyword evidence="6" id="KW-1185">Reference proteome</keyword>
<evidence type="ECO:0000313" key="5">
    <source>
        <dbReference type="EMBL" id="OXM82559.1"/>
    </source>
</evidence>
<protein>
    <recommendedName>
        <fullName evidence="4">HTH luxR-type domain-containing protein</fullName>
    </recommendedName>
</protein>
<dbReference type="EMBL" id="NMQW01000062">
    <property type="protein sequence ID" value="OXM82559.1"/>
    <property type="molecule type" value="Genomic_DNA"/>
</dbReference>
<gene>
    <name evidence="5" type="ORF">CF651_30205</name>
</gene>
<keyword evidence="2" id="KW-0238">DNA-binding</keyword>
<keyword evidence="3" id="KW-0804">Transcription</keyword>
<evidence type="ECO:0000313" key="6">
    <source>
        <dbReference type="Proteomes" id="UP000215509"/>
    </source>
</evidence>
<evidence type="ECO:0000259" key="4">
    <source>
        <dbReference type="PROSITE" id="PS50043"/>
    </source>
</evidence>
<dbReference type="SMART" id="SM00421">
    <property type="entry name" value="HTH_LUXR"/>
    <property type="match status" value="1"/>
</dbReference>
<dbReference type="OrthoDB" id="9801841at2"/>
<dbReference type="InterPro" id="IPR036388">
    <property type="entry name" value="WH-like_DNA-bd_sf"/>
</dbReference>
<dbReference type="PANTHER" id="PTHR44688">
    <property type="entry name" value="DNA-BINDING TRANSCRIPTIONAL ACTIVATOR DEVR_DOSR"/>
    <property type="match status" value="1"/>
</dbReference>
<dbReference type="GO" id="GO:0006355">
    <property type="term" value="P:regulation of DNA-templated transcription"/>
    <property type="evidence" value="ECO:0007669"/>
    <property type="project" value="InterPro"/>
</dbReference>
<dbReference type="Gene3D" id="1.10.10.10">
    <property type="entry name" value="Winged helix-like DNA-binding domain superfamily/Winged helix DNA-binding domain"/>
    <property type="match status" value="1"/>
</dbReference>
<organism evidence="5 6">
    <name type="scientific">Paenibacillus rigui</name>
    <dbReference type="NCBI Taxonomy" id="554312"/>
    <lineage>
        <taxon>Bacteria</taxon>
        <taxon>Bacillati</taxon>
        <taxon>Bacillota</taxon>
        <taxon>Bacilli</taxon>
        <taxon>Bacillales</taxon>
        <taxon>Paenibacillaceae</taxon>
        <taxon>Paenibacillus</taxon>
    </lineage>
</organism>
<dbReference type="PROSITE" id="PS00622">
    <property type="entry name" value="HTH_LUXR_1"/>
    <property type="match status" value="1"/>
</dbReference>
<dbReference type="InterPro" id="IPR000792">
    <property type="entry name" value="Tscrpt_reg_LuxR_C"/>
</dbReference>
<dbReference type="Proteomes" id="UP000215509">
    <property type="component" value="Unassembled WGS sequence"/>
</dbReference>
<feature type="domain" description="HTH luxR-type" evidence="4">
    <location>
        <begin position="23"/>
        <end position="88"/>
    </location>
</feature>
<sequence>MDAQGTVSGEPHVHAENASYAKGLPLVVSLTNRETEVLHLLADGLSNMEIANRFGLAEATVKSHLVHLYKKLGIKRRTQAIAWARACKILD</sequence>
<dbReference type="PANTHER" id="PTHR44688:SF16">
    <property type="entry name" value="DNA-BINDING TRANSCRIPTIONAL ACTIVATOR DEVR_DOSR"/>
    <property type="match status" value="1"/>
</dbReference>
<evidence type="ECO:0000256" key="2">
    <source>
        <dbReference type="ARBA" id="ARBA00023125"/>
    </source>
</evidence>
<dbReference type="FunFam" id="1.10.10.10:FF:000153">
    <property type="entry name" value="LuxR family transcriptional regulator"/>
    <property type="match status" value="1"/>
</dbReference>
<proteinExistence type="predicted"/>
<dbReference type="PRINTS" id="PR00038">
    <property type="entry name" value="HTHLUXR"/>
</dbReference>